<evidence type="ECO:0000313" key="6">
    <source>
        <dbReference type="Proteomes" id="UP000054558"/>
    </source>
</evidence>
<keyword evidence="2" id="KW-0539">Nucleus</keyword>
<evidence type="ECO:0000259" key="4">
    <source>
        <dbReference type="PROSITE" id="PS51138"/>
    </source>
</evidence>
<dbReference type="SUPFAM" id="SSF158639">
    <property type="entry name" value="ENT-like"/>
    <property type="match status" value="1"/>
</dbReference>
<protein>
    <recommendedName>
        <fullName evidence="4">ENT domain-containing protein</fullName>
    </recommendedName>
</protein>
<feature type="compositionally biased region" description="Acidic residues" evidence="3">
    <location>
        <begin position="325"/>
        <end position="338"/>
    </location>
</feature>
<dbReference type="InterPro" id="IPR033485">
    <property type="entry name" value="EMSY-LIKE_plant"/>
</dbReference>
<comment type="subcellular location">
    <subcellularLocation>
        <location evidence="1">Nucleus</location>
    </subcellularLocation>
</comment>
<feature type="domain" description="ENT" evidence="4">
    <location>
        <begin position="42"/>
        <end position="133"/>
    </location>
</feature>
<reference evidence="5 6" key="1">
    <citation type="journal article" date="2014" name="Nat. Commun.">
        <title>Klebsormidium flaccidum genome reveals primary factors for plant terrestrial adaptation.</title>
        <authorList>
            <person name="Hori K."/>
            <person name="Maruyama F."/>
            <person name="Fujisawa T."/>
            <person name="Togashi T."/>
            <person name="Yamamoto N."/>
            <person name="Seo M."/>
            <person name="Sato S."/>
            <person name="Yamada T."/>
            <person name="Mori H."/>
            <person name="Tajima N."/>
            <person name="Moriyama T."/>
            <person name="Ikeuchi M."/>
            <person name="Watanabe M."/>
            <person name="Wada H."/>
            <person name="Kobayashi K."/>
            <person name="Saito M."/>
            <person name="Masuda T."/>
            <person name="Sasaki-Sekimoto Y."/>
            <person name="Mashiguchi K."/>
            <person name="Awai K."/>
            <person name="Shimojima M."/>
            <person name="Masuda S."/>
            <person name="Iwai M."/>
            <person name="Nobusawa T."/>
            <person name="Narise T."/>
            <person name="Kondo S."/>
            <person name="Saito H."/>
            <person name="Sato R."/>
            <person name="Murakawa M."/>
            <person name="Ihara Y."/>
            <person name="Oshima-Yamada Y."/>
            <person name="Ohtaka K."/>
            <person name="Satoh M."/>
            <person name="Sonobe K."/>
            <person name="Ishii M."/>
            <person name="Ohtani R."/>
            <person name="Kanamori-Sato M."/>
            <person name="Honoki R."/>
            <person name="Miyazaki D."/>
            <person name="Mochizuki H."/>
            <person name="Umetsu J."/>
            <person name="Higashi K."/>
            <person name="Shibata D."/>
            <person name="Kamiya Y."/>
            <person name="Sato N."/>
            <person name="Nakamura Y."/>
            <person name="Tabata S."/>
            <person name="Ida S."/>
            <person name="Kurokawa K."/>
            <person name="Ohta H."/>
        </authorList>
    </citation>
    <scope>NUCLEOTIDE SEQUENCE [LARGE SCALE GENOMIC DNA]</scope>
    <source>
        <strain evidence="5 6">NIES-2285</strain>
    </source>
</reference>
<sequence>MQSDSNTDDDNSPPPENRYGRGSGRAGGGGPKEPARGGGSDYGAQLRQLQQDAYTGVMRAFMAQSNNIGWDEEELLVGLRKSLHVAEETHRSIVQAERHNEGLRRIREGLQQRGGSGGYGGAMTHYDGTPGAGFGPAKTAPPPSLAARGRGGALGATKGRGGAPSGRGRGGRPGRAAGPAGSLPVGLTINEHVGKRVETLWDEDGWYQAIISDYNPDTDMHCLIYNINTPDEQWEWISLAEVGDNLRFVGPADPSLLMQAGQPLLAGARGLSAAKERKERGEEGLEGAGLPGLNLGGAASLEEIDRAKEELKRREEELRQQLEDLGSDDEDEGEEGEEQLPPMGPPPDDDEDEGQRRRVQRGRHPGHEQDEDEGDDEEDDDEDEDDEEDEEDDDERQQR</sequence>
<feature type="region of interest" description="Disordered" evidence="3">
    <location>
        <begin position="1"/>
        <end position="42"/>
    </location>
</feature>
<dbReference type="STRING" id="105231.A0A1Y1IMY3"/>
<dbReference type="SMART" id="SM01191">
    <property type="entry name" value="ENT"/>
    <property type="match status" value="1"/>
</dbReference>
<dbReference type="OMA" id="HTDMATQ"/>
<dbReference type="Pfam" id="PF03735">
    <property type="entry name" value="ENT"/>
    <property type="match status" value="1"/>
</dbReference>
<feature type="compositionally biased region" description="Low complexity" evidence="3">
    <location>
        <begin position="291"/>
        <end position="301"/>
    </location>
</feature>
<dbReference type="GO" id="GO:0050832">
    <property type="term" value="P:defense response to fungus"/>
    <property type="evidence" value="ECO:0007669"/>
    <property type="project" value="InterPro"/>
</dbReference>
<organism evidence="5 6">
    <name type="scientific">Klebsormidium nitens</name>
    <name type="common">Green alga</name>
    <name type="synonym">Ulothrix nitens</name>
    <dbReference type="NCBI Taxonomy" id="105231"/>
    <lineage>
        <taxon>Eukaryota</taxon>
        <taxon>Viridiplantae</taxon>
        <taxon>Streptophyta</taxon>
        <taxon>Klebsormidiophyceae</taxon>
        <taxon>Klebsormidiales</taxon>
        <taxon>Klebsormidiaceae</taxon>
        <taxon>Klebsormidium</taxon>
    </lineage>
</organism>
<dbReference type="Gene3D" id="1.10.1240.40">
    <property type="entry name" value="ENT domain"/>
    <property type="match status" value="1"/>
</dbReference>
<dbReference type="PANTHER" id="PTHR33432:SF22">
    <property type="entry name" value="OS10G0436850 PROTEIN"/>
    <property type="match status" value="1"/>
</dbReference>
<dbReference type="AlphaFoldDB" id="A0A1Y1IMY3"/>
<dbReference type="Proteomes" id="UP000054558">
    <property type="component" value="Unassembled WGS sequence"/>
</dbReference>
<name>A0A1Y1IMY3_KLENI</name>
<dbReference type="OrthoDB" id="1737049at2759"/>
<dbReference type="CDD" id="cd20404">
    <property type="entry name" value="Tudor_Agenet_AtEML-like"/>
    <property type="match status" value="1"/>
</dbReference>
<evidence type="ECO:0000256" key="3">
    <source>
        <dbReference type="SAM" id="MobiDB-lite"/>
    </source>
</evidence>
<dbReference type="PROSITE" id="PS51138">
    <property type="entry name" value="ENT"/>
    <property type="match status" value="1"/>
</dbReference>
<feature type="compositionally biased region" description="Gly residues" evidence="3">
    <location>
        <begin position="149"/>
        <end position="173"/>
    </location>
</feature>
<feature type="region of interest" description="Disordered" evidence="3">
    <location>
        <begin position="142"/>
        <end position="183"/>
    </location>
</feature>
<keyword evidence="6" id="KW-1185">Reference proteome</keyword>
<feature type="compositionally biased region" description="Acidic residues" evidence="3">
    <location>
        <begin position="1"/>
        <end position="11"/>
    </location>
</feature>
<dbReference type="InterPro" id="IPR005491">
    <property type="entry name" value="ENT_dom"/>
</dbReference>
<feature type="compositionally biased region" description="Gly residues" evidence="3">
    <location>
        <begin position="21"/>
        <end position="41"/>
    </location>
</feature>
<feature type="compositionally biased region" description="Basic and acidic residues" evidence="3">
    <location>
        <begin position="274"/>
        <end position="283"/>
    </location>
</feature>
<feature type="compositionally biased region" description="Basic and acidic residues" evidence="3">
    <location>
        <begin position="303"/>
        <end position="322"/>
    </location>
</feature>
<feature type="region of interest" description="Disordered" evidence="3">
    <location>
        <begin position="270"/>
        <end position="399"/>
    </location>
</feature>
<evidence type="ECO:0000313" key="5">
    <source>
        <dbReference type="EMBL" id="GAQ90819.1"/>
    </source>
</evidence>
<dbReference type="InterPro" id="IPR036142">
    <property type="entry name" value="ENT_dom-like_sf"/>
</dbReference>
<dbReference type="PANTHER" id="PTHR33432">
    <property type="entry name" value="PROTEIN EMSY-LIKE 4"/>
    <property type="match status" value="1"/>
</dbReference>
<dbReference type="EMBL" id="DF237638">
    <property type="protein sequence ID" value="GAQ90819.1"/>
    <property type="molecule type" value="Genomic_DNA"/>
</dbReference>
<evidence type="ECO:0000256" key="2">
    <source>
        <dbReference type="ARBA" id="ARBA00023242"/>
    </source>
</evidence>
<dbReference type="GO" id="GO:0005634">
    <property type="term" value="C:nucleus"/>
    <property type="evidence" value="ECO:0007669"/>
    <property type="project" value="UniProtKB-SubCell"/>
</dbReference>
<evidence type="ECO:0000256" key="1">
    <source>
        <dbReference type="ARBA" id="ARBA00004123"/>
    </source>
</evidence>
<feature type="compositionally biased region" description="Acidic residues" evidence="3">
    <location>
        <begin position="369"/>
        <end position="399"/>
    </location>
</feature>
<proteinExistence type="predicted"/>
<gene>
    <name evidence="5" type="ORF">KFL_006890040</name>
</gene>
<accession>A0A1Y1IMY3</accession>